<dbReference type="KEGG" id="csy:CENSYa_0707"/>
<gene>
    <name evidence="2" type="ordered locus">CENSYa_0707</name>
</gene>
<keyword evidence="3" id="KW-1185">Reference proteome</keyword>
<evidence type="ECO:0000256" key="1">
    <source>
        <dbReference type="SAM" id="MobiDB-lite"/>
    </source>
</evidence>
<dbReference type="STRING" id="414004.CENSYa_0707"/>
<name>A0RVH3_CENSY</name>
<reference evidence="2 3" key="1">
    <citation type="journal article" date="2006" name="Proc. Natl. Acad. Sci. U.S.A.">
        <title>Genomic analysis of the uncultivated marine crenarchaeote Cenarchaeum symbiosum.</title>
        <authorList>
            <person name="Hallam S.J."/>
            <person name="Konstantinidis K.T."/>
            <person name="Putnam N."/>
            <person name="Schleper C."/>
            <person name="Watanabe Y."/>
            <person name="Sugahara J."/>
            <person name="Preston C."/>
            <person name="de la Torre J."/>
            <person name="Richardson P.M."/>
            <person name="DeLong E.F."/>
        </authorList>
    </citation>
    <scope>NUCLEOTIDE SEQUENCE [LARGE SCALE GENOMIC DNA]</scope>
    <source>
        <strain evidence="3">A</strain>
    </source>
</reference>
<sequence>MYVVTDLGNTFPLDNWEGASDDIERADESGVALFSGAPRIVERDNAGRIFTDGNGRFELRPAGTYMGMDGVDVVAAVYERTAYMDIPVGKLGAKWHYNGTSLEYLLSTTPSTIEYEHRGIPAPGYGGTIISDSSQGVTISGDGYAIISLKGITGGLHLHGEGAGRNAEITFIESEDYLFNGTVSDDDLLDAAVPSVIEFVPVSMAPGDYGAGVPEDIAGPLNVYGSRLPVGADFALHPEEPLPSAVRDDDTVWSYTEEDGNPWDPFFLPTYRMAAAGGPYAGLHYSEDGACRVFDVYEYEGAYVLATVAGAYLHIVHTDSMEQYTVDISPHGFVPSAGIFADAGDYAPWPGEIHPPWGEQSRAAYPVIAYEVSASQISENATFSPDRLGRIIESRGSLDGISLEPPGYEITDSGISVSYGSVGTGGPASCGIGGLQNHSILLEYLQGGVFVHGDAAYPGQYSRIDYAERTDVLLLVRMDGGSLTFFNGAPADDPGIYDAPANDVPGEEEGADLPPEPPLARALYFVPEYSPGYYLDLVPGDGCYVQLNDTERCIIRHDRGSLYYAGDDGWKTPDGRILSRNGPSDVPRPEDLGRIVYDWHLPWDKGLWYFAIPEYPGRYFNPLPHEYAVLGTEYRCYTGMLPGDIEDGICRIEWNSDTLGGCWAVRTDNQCMDGIDNGRNELPTLEQLGAEGVYWPGPEGYIHGGNPAEFSHPAAPGHTMDGTPHTYSRGAIQYQCYVSPGHSGQGGEECVILSNYEKEHCWRHVSLDAPAHCVSSNPPGVIPSVIELAGDAFAAGGAPAAIFSVTGLPDAPYELLAGIPEVRDHFVVPGTEIPLAFEPYYYDHRYSYRDYYCYRGAEDSGREGECVIRYARSAGGPVCWVHAELPGTCLSGNAKLNPPGWRELAGGAPGTVTTGISAGISGGTVRGEFSAAGEHYPYDYTLRMYTGALYHDFAGDPEDRLVIFDKQNDAAMLSVMPLEPPRRILYNAGTYVQVPFPGDVHLENVTIGHNGTGGTNGTGGCPGCGIFPTGISGGYLEGERAYIPVVPAHNTVRMEIDGEGTRFDYSDVASPTGIRIPDRTSSHTSEESDGPILLAGTRASAHASAVAPSGGTMKVLVSGTADGNILIGNNWVGTEVDYQCVFKPKVKFGRPINQCTDMNSDGSHCWDRSSGRKYGHHGCSAGGERRLWLDLSEAPSSITAVLKTYVNGELRGEDVIAQAAGKYANGAEALDHRPEVSCRQGFKTVFGSSGPHTTPLGVACSLEDMRAEGFERSSTKYSKSFGSHVTGYERHVSPELAGYYFEGVQVTGSASVDVGAGDFVEFELIVEASAEADAQEFLGVKLRGQETGLRGSGYSDAELELGSLSFITAL</sequence>
<dbReference type="Proteomes" id="UP000000758">
    <property type="component" value="Chromosome"/>
</dbReference>
<organism evidence="2 3">
    <name type="scientific">Cenarchaeum symbiosum (strain A)</name>
    <dbReference type="NCBI Taxonomy" id="414004"/>
    <lineage>
        <taxon>Archaea</taxon>
        <taxon>Nitrososphaerota</taxon>
        <taxon>Candidatus Cenarchaeales</taxon>
        <taxon>Candidatus Cenarchaeaceae</taxon>
        <taxon>Candidatus Cenarchaeum</taxon>
    </lineage>
</organism>
<dbReference type="HOGENOM" id="CLU_256334_0_0_2"/>
<protein>
    <submittedName>
        <fullName evidence="2">Uncharacterized protein</fullName>
    </submittedName>
</protein>
<feature type="compositionally biased region" description="Basic and acidic residues" evidence="1">
    <location>
        <begin position="1076"/>
        <end position="1086"/>
    </location>
</feature>
<dbReference type="PATRIC" id="fig|414004.10.peg.656"/>
<evidence type="ECO:0000313" key="2">
    <source>
        <dbReference type="EMBL" id="ABK77340.1"/>
    </source>
</evidence>
<proteinExistence type="predicted"/>
<dbReference type="EnsemblBacteria" id="ABK77340">
    <property type="protein sequence ID" value="ABK77340"/>
    <property type="gene ID" value="CENSYa_0707"/>
</dbReference>
<feature type="region of interest" description="Disordered" evidence="1">
    <location>
        <begin position="1067"/>
        <end position="1089"/>
    </location>
</feature>
<accession>A0RVH3</accession>
<evidence type="ECO:0000313" key="3">
    <source>
        <dbReference type="Proteomes" id="UP000000758"/>
    </source>
</evidence>
<dbReference type="EMBL" id="DP000238">
    <property type="protein sequence ID" value="ABK77340.1"/>
    <property type="molecule type" value="Genomic_DNA"/>
</dbReference>